<sequence>MDQQSSISLQNAWNAEYRERGKLYGGAPFPLPNIPKGSCILDLGCGNGKHLHPMAAKGWIVVGIDISEEAIAICRGISPLIIGDACALPFKDASFHAIIGIHILGHLPEQMRPLLINEAFRILKYGGVFQLTVFSRGDMRCGKGEEILPFTYLRRGITTHYFTEDELRGMKGPFQEEKVSLDSHTVRFSGERHIREHVFCTFKKV</sequence>
<evidence type="ECO:0000313" key="2">
    <source>
        <dbReference type="EMBL" id="MCQ1537889.1"/>
    </source>
</evidence>
<dbReference type="GO" id="GO:0032259">
    <property type="term" value="P:methylation"/>
    <property type="evidence" value="ECO:0007669"/>
    <property type="project" value="UniProtKB-KW"/>
</dbReference>
<proteinExistence type="predicted"/>
<dbReference type="AlphaFoldDB" id="A0ABD4TFZ3"/>
<evidence type="ECO:0000259" key="1">
    <source>
        <dbReference type="Pfam" id="PF13649"/>
    </source>
</evidence>
<dbReference type="RefSeq" id="WP_255331822.1">
    <property type="nucleotide sequence ID" value="NZ_VOTZ01000004.1"/>
</dbReference>
<dbReference type="CDD" id="cd02440">
    <property type="entry name" value="AdoMet_MTases"/>
    <property type="match status" value="1"/>
</dbReference>
<comment type="caution">
    <text evidence="2">The sequence shown here is derived from an EMBL/GenBank/DDBJ whole genome shotgun (WGS) entry which is preliminary data.</text>
</comment>
<dbReference type="PANTHER" id="PTHR43591:SF110">
    <property type="entry name" value="RHODANESE DOMAIN-CONTAINING PROTEIN"/>
    <property type="match status" value="1"/>
</dbReference>
<dbReference type="EMBL" id="VOTZ01000004">
    <property type="protein sequence ID" value="MCQ1537889.1"/>
    <property type="molecule type" value="Genomic_DNA"/>
</dbReference>
<protein>
    <submittedName>
        <fullName evidence="2">Class I SAM-dependent methyltransferase</fullName>
    </submittedName>
</protein>
<keyword evidence="2" id="KW-0808">Transferase</keyword>
<feature type="domain" description="Methyltransferase" evidence="1">
    <location>
        <begin position="40"/>
        <end position="127"/>
    </location>
</feature>
<organism evidence="2 3">
    <name type="scientific">Methanocalculus taiwanensis</name>
    <dbReference type="NCBI Taxonomy" id="106207"/>
    <lineage>
        <taxon>Archaea</taxon>
        <taxon>Methanobacteriati</taxon>
        <taxon>Methanobacteriota</taxon>
        <taxon>Stenosarchaea group</taxon>
        <taxon>Methanomicrobia</taxon>
        <taxon>Methanomicrobiales</taxon>
        <taxon>Methanocalculaceae</taxon>
        <taxon>Methanocalculus</taxon>
    </lineage>
</organism>
<name>A0ABD4TFZ3_9EURY</name>
<dbReference type="Gene3D" id="3.40.50.150">
    <property type="entry name" value="Vaccinia Virus protein VP39"/>
    <property type="match status" value="1"/>
</dbReference>
<dbReference type="GO" id="GO:0008168">
    <property type="term" value="F:methyltransferase activity"/>
    <property type="evidence" value="ECO:0007669"/>
    <property type="project" value="UniProtKB-KW"/>
</dbReference>
<dbReference type="Pfam" id="PF13649">
    <property type="entry name" value="Methyltransf_25"/>
    <property type="match status" value="1"/>
</dbReference>
<evidence type="ECO:0000313" key="3">
    <source>
        <dbReference type="Proteomes" id="UP001524383"/>
    </source>
</evidence>
<keyword evidence="2" id="KW-0489">Methyltransferase</keyword>
<reference evidence="2 3" key="1">
    <citation type="submission" date="2019-08" db="EMBL/GenBank/DDBJ databases">
        <authorList>
            <person name="Chen S.-C."/>
            <person name="Lai M.-C."/>
            <person name="You Y.-T."/>
        </authorList>
    </citation>
    <scope>NUCLEOTIDE SEQUENCE [LARGE SCALE GENOMIC DNA]</scope>
    <source>
        <strain evidence="2 3">P2F9704a</strain>
    </source>
</reference>
<dbReference type="SUPFAM" id="SSF53335">
    <property type="entry name" value="S-adenosyl-L-methionine-dependent methyltransferases"/>
    <property type="match status" value="1"/>
</dbReference>
<gene>
    <name evidence="2" type="ORF">FTO68_02655</name>
</gene>
<keyword evidence="3" id="KW-1185">Reference proteome</keyword>
<dbReference type="InterPro" id="IPR029063">
    <property type="entry name" value="SAM-dependent_MTases_sf"/>
</dbReference>
<dbReference type="InterPro" id="IPR041698">
    <property type="entry name" value="Methyltransf_25"/>
</dbReference>
<dbReference type="Proteomes" id="UP001524383">
    <property type="component" value="Unassembled WGS sequence"/>
</dbReference>
<accession>A0ABD4TFZ3</accession>
<dbReference type="PANTHER" id="PTHR43591">
    <property type="entry name" value="METHYLTRANSFERASE"/>
    <property type="match status" value="1"/>
</dbReference>